<accession>A0A2W2ETA5</accession>
<dbReference type="Pfam" id="PF13636">
    <property type="entry name" value="Methyltranf_PUA"/>
    <property type="match status" value="1"/>
</dbReference>
<proteinExistence type="predicted"/>
<feature type="domain" description="rRNA small subunit methyltransferase F RNA-binding PUA-like" evidence="1">
    <location>
        <begin position="2"/>
        <end position="21"/>
    </location>
</feature>
<dbReference type="EMBL" id="POUA01000930">
    <property type="protein sequence ID" value="PZG12617.1"/>
    <property type="molecule type" value="Genomic_DNA"/>
</dbReference>
<reference evidence="2 3" key="1">
    <citation type="submission" date="2018-01" db="EMBL/GenBank/DDBJ databases">
        <title>Draft genome sequence of Sphaerisporangium sp. 7K107.</title>
        <authorList>
            <person name="Sahin N."/>
            <person name="Saygin H."/>
            <person name="Ay H."/>
        </authorList>
    </citation>
    <scope>NUCLEOTIDE SEQUENCE [LARGE SCALE GENOMIC DNA]</scope>
    <source>
        <strain evidence="2 3">7K107</strain>
    </source>
</reference>
<dbReference type="Gene3D" id="2.30.130.60">
    <property type="match status" value="1"/>
</dbReference>
<sequence>TGFGKLVDGQMKNFYPKGLRFQVREEKNELSDDMY</sequence>
<evidence type="ECO:0000313" key="3">
    <source>
        <dbReference type="Proteomes" id="UP000248544"/>
    </source>
</evidence>
<keyword evidence="3" id="KW-1185">Reference proteome</keyword>
<gene>
    <name evidence="2" type="ORF">C1I98_40050</name>
</gene>
<organism evidence="2 3">
    <name type="scientific">Spongiactinospora gelatinilytica</name>
    <dbReference type="NCBI Taxonomy" id="2666298"/>
    <lineage>
        <taxon>Bacteria</taxon>
        <taxon>Bacillati</taxon>
        <taxon>Actinomycetota</taxon>
        <taxon>Actinomycetes</taxon>
        <taxon>Streptosporangiales</taxon>
        <taxon>Streptosporangiaceae</taxon>
        <taxon>Spongiactinospora</taxon>
    </lineage>
</organism>
<evidence type="ECO:0000313" key="2">
    <source>
        <dbReference type="EMBL" id="PZG12617.1"/>
    </source>
</evidence>
<name>A0A2W2ETA5_9ACTN</name>
<dbReference type="InterPro" id="IPR027391">
    <property type="entry name" value="Nol1_Nop2_Fmu_2"/>
</dbReference>
<dbReference type="AlphaFoldDB" id="A0A2W2ETA5"/>
<feature type="non-terminal residue" evidence="2">
    <location>
        <position position="1"/>
    </location>
</feature>
<protein>
    <recommendedName>
        <fullName evidence="1">rRNA small subunit methyltransferase F RNA-binding PUA-like domain-containing protein</fullName>
    </recommendedName>
</protein>
<evidence type="ECO:0000259" key="1">
    <source>
        <dbReference type="Pfam" id="PF13636"/>
    </source>
</evidence>
<comment type="caution">
    <text evidence="2">The sequence shown here is derived from an EMBL/GenBank/DDBJ whole genome shotgun (WGS) entry which is preliminary data.</text>
</comment>
<dbReference type="Proteomes" id="UP000248544">
    <property type="component" value="Unassembled WGS sequence"/>
</dbReference>